<evidence type="ECO:0000259" key="12">
    <source>
        <dbReference type="PROSITE" id="PS51462"/>
    </source>
</evidence>
<evidence type="ECO:0000256" key="3">
    <source>
        <dbReference type="ARBA" id="ARBA00022457"/>
    </source>
</evidence>
<keyword evidence="9" id="KW-0234">DNA repair</keyword>
<evidence type="ECO:0000256" key="9">
    <source>
        <dbReference type="ARBA" id="ARBA00023204"/>
    </source>
</evidence>
<gene>
    <name evidence="13" type="ORF">METZ01_LOCUS69977</name>
</gene>
<dbReference type="InterPro" id="IPR020084">
    <property type="entry name" value="NUDIX_hydrolase_CS"/>
</dbReference>
<dbReference type="GO" id="GO:0006281">
    <property type="term" value="P:DNA repair"/>
    <property type="evidence" value="ECO:0007669"/>
    <property type="project" value="UniProtKB-KW"/>
</dbReference>
<keyword evidence="4" id="KW-0235">DNA replication</keyword>
<evidence type="ECO:0000256" key="4">
    <source>
        <dbReference type="ARBA" id="ARBA00022705"/>
    </source>
</evidence>
<keyword evidence="8" id="KW-0460">Magnesium</keyword>
<keyword evidence="7" id="KW-0378">Hydrolase</keyword>
<keyword evidence="3" id="KW-0515">Mutator protein</keyword>
<dbReference type="Pfam" id="PF00293">
    <property type="entry name" value="NUDIX"/>
    <property type="match status" value="1"/>
</dbReference>
<comment type="catalytic activity">
    <reaction evidence="10">
        <text>8-oxo-dGTP + H2O = 8-oxo-dGMP + diphosphate + H(+)</text>
        <dbReference type="Rhea" id="RHEA:31575"/>
        <dbReference type="ChEBI" id="CHEBI:15377"/>
        <dbReference type="ChEBI" id="CHEBI:15378"/>
        <dbReference type="ChEBI" id="CHEBI:33019"/>
        <dbReference type="ChEBI" id="CHEBI:63224"/>
        <dbReference type="ChEBI" id="CHEBI:77896"/>
        <dbReference type="EC" id="3.6.1.55"/>
    </reaction>
</comment>
<evidence type="ECO:0000313" key="13">
    <source>
        <dbReference type="EMBL" id="SVA17123.1"/>
    </source>
</evidence>
<dbReference type="EMBL" id="UINC01004825">
    <property type="protein sequence ID" value="SVA17123.1"/>
    <property type="molecule type" value="Genomic_DNA"/>
</dbReference>
<feature type="domain" description="Nudix hydrolase" evidence="12">
    <location>
        <begin position="1"/>
        <end position="127"/>
    </location>
</feature>
<keyword evidence="6" id="KW-0227">DNA damage</keyword>
<dbReference type="PROSITE" id="PS00893">
    <property type="entry name" value="NUDIX_BOX"/>
    <property type="match status" value="1"/>
</dbReference>
<dbReference type="PROSITE" id="PS51462">
    <property type="entry name" value="NUDIX"/>
    <property type="match status" value="1"/>
</dbReference>
<name>A0A381TST8_9ZZZZ</name>
<sequence length="131" mass="15340">MKTVTAALIILNKKILIARRASNVPYSGFYEFPGGKVEENETSEEALNRELNEELGVNCSIGNFFTEIKWGGFLLKSYFVDMNEEDISKMEKRVHDDFQWVNLENYTEYKLLPADVEIMEMLKQSFYHHLF</sequence>
<dbReference type="EC" id="3.6.1.55" evidence="11"/>
<reference evidence="13" key="1">
    <citation type="submission" date="2018-05" db="EMBL/GenBank/DDBJ databases">
        <authorList>
            <person name="Lanie J.A."/>
            <person name="Ng W.-L."/>
            <person name="Kazmierczak K.M."/>
            <person name="Andrzejewski T.M."/>
            <person name="Davidsen T.M."/>
            <person name="Wayne K.J."/>
            <person name="Tettelin H."/>
            <person name="Glass J.I."/>
            <person name="Rusch D."/>
            <person name="Podicherti R."/>
            <person name="Tsui H.-C.T."/>
            <person name="Winkler M.E."/>
        </authorList>
    </citation>
    <scope>NUCLEOTIDE SEQUENCE</scope>
</reference>
<evidence type="ECO:0000256" key="2">
    <source>
        <dbReference type="ARBA" id="ARBA00005582"/>
    </source>
</evidence>
<dbReference type="InterPro" id="IPR020476">
    <property type="entry name" value="Nudix_hydrolase"/>
</dbReference>
<dbReference type="GO" id="GO:0008413">
    <property type="term" value="F:8-oxo-7,8-dihydroguanosine triphosphate pyrophosphatase activity"/>
    <property type="evidence" value="ECO:0007669"/>
    <property type="project" value="TreeGrafter"/>
</dbReference>
<evidence type="ECO:0000256" key="6">
    <source>
        <dbReference type="ARBA" id="ARBA00022763"/>
    </source>
</evidence>
<evidence type="ECO:0000256" key="11">
    <source>
        <dbReference type="ARBA" id="ARBA00038905"/>
    </source>
</evidence>
<dbReference type="GO" id="GO:0035539">
    <property type="term" value="F:8-oxo-7,8-dihydrodeoxyguanosine triphosphate pyrophosphatase activity"/>
    <property type="evidence" value="ECO:0007669"/>
    <property type="project" value="UniProtKB-EC"/>
</dbReference>
<keyword evidence="5" id="KW-0479">Metal-binding</keyword>
<accession>A0A381TST8</accession>
<dbReference type="PANTHER" id="PTHR47707">
    <property type="entry name" value="8-OXO-DGTP DIPHOSPHATASE"/>
    <property type="match status" value="1"/>
</dbReference>
<evidence type="ECO:0000256" key="1">
    <source>
        <dbReference type="ARBA" id="ARBA00001946"/>
    </source>
</evidence>
<dbReference type="AlphaFoldDB" id="A0A381TST8"/>
<dbReference type="InterPro" id="IPR015797">
    <property type="entry name" value="NUDIX_hydrolase-like_dom_sf"/>
</dbReference>
<dbReference type="CDD" id="cd03425">
    <property type="entry name" value="NUDIX_MutT_NudA_like"/>
    <property type="match status" value="1"/>
</dbReference>
<evidence type="ECO:0000256" key="8">
    <source>
        <dbReference type="ARBA" id="ARBA00022842"/>
    </source>
</evidence>
<proteinExistence type="inferred from homology"/>
<dbReference type="Gene3D" id="3.90.79.10">
    <property type="entry name" value="Nucleoside Triphosphate Pyrophosphohydrolase"/>
    <property type="match status" value="1"/>
</dbReference>
<comment type="cofactor">
    <cofactor evidence="1">
        <name>Mg(2+)</name>
        <dbReference type="ChEBI" id="CHEBI:18420"/>
    </cofactor>
</comment>
<dbReference type="PANTHER" id="PTHR47707:SF1">
    <property type="entry name" value="NUDIX HYDROLASE FAMILY PROTEIN"/>
    <property type="match status" value="1"/>
</dbReference>
<dbReference type="GO" id="GO:0044716">
    <property type="term" value="F:8-oxo-GDP phosphatase activity"/>
    <property type="evidence" value="ECO:0007669"/>
    <property type="project" value="TreeGrafter"/>
</dbReference>
<dbReference type="GO" id="GO:0044715">
    <property type="term" value="F:8-oxo-dGDP phosphatase activity"/>
    <property type="evidence" value="ECO:0007669"/>
    <property type="project" value="TreeGrafter"/>
</dbReference>
<dbReference type="GO" id="GO:0006260">
    <property type="term" value="P:DNA replication"/>
    <property type="evidence" value="ECO:0007669"/>
    <property type="project" value="UniProtKB-KW"/>
</dbReference>
<dbReference type="GO" id="GO:0046872">
    <property type="term" value="F:metal ion binding"/>
    <property type="evidence" value="ECO:0007669"/>
    <property type="project" value="UniProtKB-KW"/>
</dbReference>
<organism evidence="13">
    <name type="scientific">marine metagenome</name>
    <dbReference type="NCBI Taxonomy" id="408172"/>
    <lineage>
        <taxon>unclassified sequences</taxon>
        <taxon>metagenomes</taxon>
        <taxon>ecological metagenomes</taxon>
    </lineage>
</organism>
<dbReference type="SUPFAM" id="SSF55811">
    <property type="entry name" value="Nudix"/>
    <property type="match status" value="1"/>
</dbReference>
<comment type="similarity">
    <text evidence="2">Belongs to the Nudix hydrolase family.</text>
</comment>
<protein>
    <recommendedName>
        <fullName evidence="11">8-oxo-dGTP diphosphatase</fullName>
        <ecNumber evidence="11">3.6.1.55</ecNumber>
    </recommendedName>
</protein>
<dbReference type="InterPro" id="IPR047127">
    <property type="entry name" value="MutT-like"/>
</dbReference>
<evidence type="ECO:0000256" key="5">
    <source>
        <dbReference type="ARBA" id="ARBA00022723"/>
    </source>
</evidence>
<evidence type="ECO:0000256" key="10">
    <source>
        <dbReference type="ARBA" id="ARBA00035861"/>
    </source>
</evidence>
<dbReference type="InterPro" id="IPR000086">
    <property type="entry name" value="NUDIX_hydrolase_dom"/>
</dbReference>
<dbReference type="PRINTS" id="PR00502">
    <property type="entry name" value="NUDIXFAMILY"/>
</dbReference>
<evidence type="ECO:0000256" key="7">
    <source>
        <dbReference type="ARBA" id="ARBA00022801"/>
    </source>
</evidence>